<dbReference type="RefSeq" id="XP_056753023.1">
    <property type="nucleotide sequence ID" value="XM_056897238.1"/>
</dbReference>
<dbReference type="InterPro" id="IPR017972">
    <property type="entry name" value="Cyt_P450_CS"/>
</dbReference>
<keyword evidence="5 9" id="KW-0560">Oxidoreductase</keyword>
<keyword evidence="4 8" id="KW-0479">Metal-binding</keyword>
<evidence type="ECO:0000256" key="4">
    <source>
        <dbReference type="ARBA" id="ARBA00022723"/>
    </source>
</evidence>
<keyword evidence="6 8" id="KW-0408">Iron</keyword>
<accession>A0AAD6E709</accession>
<dbReference type="GO" id="GO:0016705">
    <property type="term" value="F:oxidoreductase activity, acting on paired donors, with incorporation or reduction of molecular oxygen"/>
    <property type="evidence" value="ECO:0007669"/>
    <property type="project" value="InterPro"/>
</dbReference>
<feature type="transmembrane region" description="Helical" evidence="10">
    <location>
        <begin position="12"/>
        <end position="33"/>
    </location>
</feature>
<evidence type="ECO:0000313" key="12">
    <source>
        <dbReference type="Proteomes" id="UP001213799"/>
    </source>
</evidence>
<keyword evidence="10" id="KW-1133">Transmembrane helix</keyword>
<sequence>MDALVNSFGDLGIPVTILTILSGAALVIAIISVRYYAFRRRLPPGPPGLPLIGNLLELPKSHPWLTQTEQHKKYGPIFSMQYGLSTVIYLGTYELARELLEKRSNIYSSRPTFTMINECISQGNRSLTLPYGEKWRNYRRLQGSFLAPRMSNVYRPLQDLESKQLVSEFLTHDDFFKRYHRYSSSLTFALAYGKRMPTGQEEEVKGVERIMDNLNNVFITNWVVDSLPFLNKLPAFFKPWQKIANQLGDVERNFFNMIRNGASMRPGYNWCKDILTMKDHRSLTDTELSYVIGNTYEAGADTTTMTLQVFTLAAVLHPDKVRILQAEVDQVVGRDRLPTFEDTEKMPYLAAFVKEVHRWRPVLPGGVPHAVTADDEFMGYHIPKGATIVSGHWAISMDEEMYPNPDEFRPERFLENPDLPHSQFGFGRRKCIGQYIANNSMMINVSRMLWAYDIRKGWEVVNGKKVEAHVGRLDFFSGFNSPPLPFKAAFIPRDSKVSEILRTEFSEAERSTEEILEEILQAQRVMKEGN</sequence>
<evidence type="ECO:0000256" key="9">
    <source>
        <dbReference type="RuleBase" id="RU000461"/>
    </source>
</evidence>
<feature type="binding site" description="axial binding residue" evidence="8">
    <location>
        <position position="431"/>
    </location>
    <ligand>
        <name>heme</name>
        <dbReference type="ChEBI" id="CHEBI:30413"/>
    </ligand>
    <ligandPart>
        <name>Fe</name>
        <dbReference type="ChEBI" id="CHEBI:18248"/>
    </ligandPart>
</feature>
<dbReference type="PROSITE" id="PS00086">
    <property type="entry name" value="CYTOCHROME_P450"/>
    <property type="match status" value="1"/>
</dbReference>
<organism evidence="11 12">
    <name type="scientific">Penicillium hordei</name>
    <dbReference type="NCBI Taxonomy" id="40994"/>
    <lineage>
        <taxon>Eukaryota</taxon>
        <taxon>Fungi</taxon>
        <taxon>Dikarya</taxon>
        <taxon>Ascomycota</taxon>
        <taxon>Pezizomycotina</taxon>
        <taxon>Eurotiomycetes</taxon>
        <taxon>Eurotiomycetidae</taxon>
        <taxon>Eurotiales</taxon>
        <taxon>Aspergillaceae</taxon>
        <taxon>Penicillium</taxon>
    </lineage>
</organism>
<keyword evidence="7 9" id="KW-0503">Monooxygenase</keyword>
<dbReference type="GO" id="GO:0004497">
    <property type="term" value="F:monooxygenase activity"/>
    <property type="evidence" value="ECO:0007669"/>
    <property type="project" value="UniProtKB-KW"/>
</dbReference>
<evidence type="ECO:0000256" key="6">
    <source>
        <dbReference type="ARBA" id="ARBA00023004"/>
    </source>
</evidence>
<dbReference type="InterPro" id="IPR036396">
    <property type="entry name" value="Cyt_P450_sf"/>
</dbReference>
<comment type="caution">
    <text evidence="11">The sequence shown here is derived from an EMBL/GenBank/DDBJ whole genome shotgun (WGS) entry which is preliminary data.</text>
</comment>
<comment type="cofactor">
    <cofactor evidence="1 8">
        <name>heme</name>
        <dbReference type="ChEBI" id="CHEBI:30413"/>
    </cofactor>
</comment>
<dbReference type="CDD" id="cd11065">
    <property type="entry name" value="CYP64-like"/>
    <property type="match status" value="1"/>
</dbReference>
<dbReference type="AlphaFoldDB" id="A0AAD6E709"/>
<dbReference type="EMBL" id="JAQJAE010000003">
    <property type="protein sequence ID" value="KAJ5603225.1"/>
    <property type="molecule type" value="Genomic_DNA"/>
</dbReference>
<dbReference type="Proteomes" id="UP001213799">
    <property type="component" value="Unassembled WGS sequence"/>
</dbReference>
<evidence type="ECO:0000256" key="5">
    <source>
        <dbReference type="ARBA" id="ARBA00023002"/>
    </source>
</evidence>
<dbReference type="InterPro" id="IPR001128">
    <property type="entry name" value="Cyt_P450"/>
</dbReference>
<dbReference type="GO" id="GO:0020037">
    <property type="term" value="F:heme binding"/>
    <property type="evidence" value="ECO:0007669"/>
    <property type="project" value="InterPro"/>
</dbReference>
<keyword evidence="10" id="KW-0472">Membrane</keyword>
<keyword evidence="10" id="KW-0812">Transmembrane</keyword>
<evidence type="ECO:0000256" key="3">
    <source>
        <dbReference type="ARBA" id="ARBA00022617"/>
    </source>
</evidence>
<gene>
    <name evidence="11" type="ORF">N7537_006181</name>
</gene>
<dbReference type="Gene3D" id="1.10.630.10">
    <property type="entry name" value="Cytochrome P450"/>
    <property type="match status" value="1"/>
</dbReference>
<dbReference type="InterPro" id="IPR002401">
    <property type="entry name" value="Cyt_P450_E_grp-I"/>
</dbReference>
<dbReference type="PANTHER" id="PTHR46300">
    <property type="entry name" value="P450, PUTATIVE (EUROFUNG)-RELATED-RELATED"/>
    <property type="match status" value="1"/>
</dbReference>
<dbReference type="PRINTS" id="PR00385">
    <property type="entry name" value="P450"/>
</dbReference>
<evidence type="ECO:0000256" key="10">
    <source>
        <dbReference type="SAM" id="Phobius"/>
    </source>
</evidence>
<evidence type="ECO:0000313" key="11">
    <source>
        <dbReference type="EMBL" id="KAJ5603225.1"/>
    </source>
</evidence>
<dbReference type="GO" id="GO:0043386">
    <property type="term" value="P:mycotoxin biosynthetic process"/>
    <property type="evidence" value="ECO:0007669"/>
    <property type="project" value="UniProtKB-ARBA"/>
</dbReference>
<proteinExistence type="inferred from homology"/>
<keyword evidence="3 8" id="KW-0349">Heme</keyword>
<keyword evidence="12" id="KW-1185">Reference proteome</keyword>
<dbReference type="Pfam" id="PF00067">
    <property type="entry name" value="p450"/>
    <property type="match status" value="1"/>
</dbReference>
<evidence type="ECO:0000256" key="1">
    <source>
        <dbReference type="ARBA" id="ARBA00001971"/>
    </source>
</evidence>
<dbReference type="InterPro" id="IPR050364">
    <property type="entry name" value="Cytochrome_P450_fung"/>
</dbReference>
<dbReference type="SUPFAM" id="SSF48264">
    <property type="entry name" value="Cytochrome P450"/>
    <property type="match status" value="1"/>
</dbReference>
<comment type="similarity">
    <text evidence="2 9">Belongs to the cytochrome P450 family.</text>
</comment>
<evidence type="ECO:0000256" key="7">
    <source>
        <dbReference type="ARBA" id="ARBA00023033"/>
    </source>
</evidence>
<evidence type="ECO:0000256" key="2">
    <source>
        <dbReference type="ARBA" id="ARBA00010617"/>
    </source>
</evidence>
<name>A0AAD6E709_9EURO</name>
<evidence type="ECO:0000256" key="8">
    <source>
        <dbReference type="PIRSR" id="PIRSR602401-1"/>
    </source>
</evidence>
<dbReference type="PRINTS" id="PR00463">
    <property type="entry name" value="EP450I"/>
</dbReference>
<dbReference type="GO" id="GO:0005506">
    <property type="term" value="F:iron ion binding"/>
    <property type="evidence" value="ECO:0007669"/>
    <property type="project" value="InterPro"/>
</dbReference>
<dbReference type="PANTHER" id="PTHR46300:SF1">
    <property type="entry name" value="P450, PUTATIVE (EUROFUNG)-RELATED"/>
    <property type="match status" value="1"/>
</dbReference>
<evidence type="ECO:0008006" key="13">
    <source>
        <dbReference type="Google" id="ProtNLM"/>
    </source>
</evidence>
<protein>
    <recommendedName>
        <fullName evidence="13">Cytochrome P450</fullName>
    </recommendedName>
</protein>
<reference evidence="11" key="1">
    <citation type="journal article" date="2023" name="IMA Fungus">
        <title>Comparative genomic study of the Penicillium genus elucidates a diverse pangenome and 15 lateral gene transfer events.</title>
        <authorList>
            <person name="Petersen C."/>
            <person name="Sorensen T."/>
            <person name="Nielsen M.R."/>
            <person name="Sondergaard T.E."/>
            <person name="Sorensen J.L."/>
            <person name="Fitzpatrick D.A."/>
            <person name="Frisvad J.C."/>
            <person name="Nielsen K.L."/>
        </authorList>
    </citation>
    <scope>NUCLEOTIDE SEQUENCE</scope>
    <source>
        <strain evidence="11">IBT 12815</strain>
    </source>
</reference>
<reference evidence="11" key="2">
    <citation type="submission" date="2023-01" db="EMBL/GenBank/DDBJ databases">
        <authorList>
            <person name="Petersen C."/>
        </authorList>
    </citation>
    <scope>NUCLEOTIDE SEQUENCE</scope>
    <source>
        <strain evidence="11">IBT 12815</strain>
    </source>
</reference>
<dbReference type="GeneID" id="81587480"/>